<protein>
    <submittedName>
        <fullName evidence="1">Uncharacterized protein</fullName>
    </submittedName>
</protein>
<evidence type="ECO:0000313" key="1">
    <source>
        <dbReference type="EMBL" id="QTA89154.1"/>
    </source>
</evidence>
<proteinExistence type="predicted"/>
<name>A0A975BQ57_9BACT</name>
<sequence length="44" mass="4986">MPERNLKTREKQDAKRPLCIPTQSVGMRVKGAVANTDPDPFYLL</sequence>
<dbReference type="Proteomes" id="UP000663722">
    <property type="component" value="Chromosome"/>
</dbReference>
<gene>
    <name evidence="1" type="ORF">dnm_052030</name>
</gene>
<reference evidence="1" key="1">
    <citation type="journal article" date="2021" name="Microb. Physiol.">
        <title>Proteogenomic Insights into the Physiology of Marine, Sulfate-Reducing, Filamentous Desulfonema limicola and Desulfonema magnum.</title>
        <authorList>
            <person name="Schnaars V."/>
            <person name="Wohlbrand L."/>
            <person name="Scheve S."/>
            <person name="Hinrichs C."/>
            <person name="Reinhardt R."/>
            <person name="Rabus R."/>
        </authorList>
    </citation>
    <scope>NUCLEOTIDE SEQUENCE</scope>
    <source>
        <strain evidence="1">4be13</strain>
    </source>
</reference>
<keyword evidence="2" id="KW-1185">Reference proteome</keyword>
<evidence type="ECO:0000313" key="2">
    <source>
        <dbReference type="Proteomes" id="UP000663722"/>
    </source>
</evidence>
<organism evidence="1 2">
    <name type="scientific">Desulfonema magnum</name>
    <dbReference type="NCBI Taxonomy" id="45655"/>
    <lineage>
        <taxon>Bacteria</taxon>
        <taxon>Pseudomonadati</taxon>
        <taxon>Thermodesulfobacteriota</taxon>
        <taxon>Desulfobacteria</taxon>
        <taxon>Desulfobacterales</taxon>
        <taxon>Desulfococcaceae</taxon>
        <taxon>Desulfonema</taxon>
    </lineage>
</organism>
<accession>A0A975BQ57</accession>
<dbReference type="AlphaFoldDB" id="A0A975BQ57"/>
<dbReference type="KEGG" id="dmm:dnm_052030"/>
<dbReference type="EMBL" id="CP061800">
    <property type="protein sequence ID" value="QTA89154.1"/>
    <property type="molecule type" value="Genomic_DNA"/>
</dbReference>